<feature type="region of interest" description="Disordered" evidence="1">
    <location>
        <begin position="1"/>
        <end position="35"/>
    </location>
</feature>
<gene>
    <name evidence="2" type="ORF">NHX12_023216</name>
</gene>
<comment type="caution">
    <text evidence="2">The sequence shown here is derived from an EMBL/GenBank/DDBJ whole genome shotgun (WGS) entry which is preliminary data.</text>
</comment>
<feature type="compositionally biased region" description="Basic and acidic residues" evidence="1">
    <location>
        <begin position="22"/>
        <end position="35"/>
    </location>
</feature>
<reference evidence="2" key="1">
    <citation type="submission" date="2022-07" db="EMBL/GenBank/DDBJ databases">
        <title>Chromosome-level genome of Muraenolepis orangiensis.</title>
        <authorList>
            <person name="Kim J."/>
        </authorList>
    </citation>
    <scope>NUCLEOTIDE SEQUENCE</scope>
    <source>
        <strain evidence="2">KU_S4_2022</strain>
        <tissue evidence="2">Muscle</tissue>
    </source>
</reference>
<accession>A0A9Q0EJM1</accession>
<protein>
    <submittedName>
        <fullName evidence="2">Uncharacterized protein</fullName>
    </submittedName>
</protein>
<proteinExistence type="predicted"/>
<evidence type="ECO:0000256" key="1">
    <source>
        <dbReference type="SAM" id="MobiDB-lite"/>
    </source>
</evidence>
<dbReference type="Proteomes" id="UP001148018">
    <property type="component" value="Unassembled WGS sequence"/>
</dbReference>
<keyword evidence="3" id="KW-1185">Reference proteome</keyword>
<evidence type="ECO:0000313" key="2">
    <source>
        <dbReference type="EMBL" id="KAJ3608685.1"/>
    </source>
</evidence>
<evidence type="ECO:0000313" key="3">
    <source>
        <dbReference type="Proteomes" id="UP001148018"/>
    </source>
</evidence>
<sequence>MQRRCEGVDGERRPPGAQWSRRGGDTRDTSTLRRHWEDTSALPSVRLTALSCCEMLQLSPRTRGFTPASVYPGFKHLSCLLDLLGVGRSEVQLSSADPEKTLFQISRSV</sequence>
<feature type="compositionally biased region" description="Basic and acidic residues" evidence="1">
    <location>
        <begin position="1"/>
        <end position="14"/>
    </location>
</feature>
<dbReference type="AlphaFoldDB" id="A0A9Q0EJM1"/>
<organism evidence="2 3">
    <name type="scientific">Muraenolepis orangiensis</name>
    <name type="common">Patagonian moray cod</name>
    <dbReference type="NCBI Taxonomy" id="630683"/>
    <lineage>
        <taxon>Eukaryota</taxon>
        <taxon>Metazoa</taxon>
        <taxon>Chordata</taxon>
        <taxon>Craniata</taxon>
        <taxon>Vertebrata</taxon>
        <taxon>Euteleostomi</taxon>
        <taxon>Actinopterygii</taxon>
        <taxon>Neopterygii</taxon>
        <taxon>Teleostei</taxon>
        <taxon>Neoteleostei</taxon>
        <taxon>Acanthomorphata</taxon>
        <taxon>Zeiogadaria</taxon>
        <taxon>Gadariae</taxon>
        <taxon>Gadiformes</taxon>
        <taxon>Muraenolepidoidei</taxon>
        <taxon>Muraenolepididae</taxon>
        <taxon>Muraenolepis</taxon>
    </lineage>
</organism>
<dbReference type="EMBL" id="JANIIK010000039">
    <property type="protein sequence ID" value="KAJ3608685.1"/>
    <property type="molecule type" value="Genomic_DNA"/>
</dbReference>
<name>A0A9Q0EJM1_9TELE</name>